<dbReference type="Proteomes" id="UP001331761">
    <property type="component" value="Unassembled WGS sequence"/>
</dbReference>
<gene>
    <name evidence="2" type="ORF">GCK32_008050</name>
</gene>
<keyword evidence="3" id="KW-1185">Reference proteome</keyword>
<name>A0AAN8G213_TRICO</name>
<evidence type="ECO:0000256" key="1">
    <source>
        <dbReference type="SAM" id="MobiDB-lite"/>
    </source>
</evidence>
<comment type="caution">
    <text evidence="2">The sequence shown here is derived from an EMBL/GenBank/DDBJ whole genome shotgun (WGS) entry which is preliminary data.</text>
</comment>
<dbReference type="AlphaFoldDB" id="A0AAN8G213"/>
<evidence type="ECO:0000313" key="2">
    <source>
        <dbReference type="EMBL" id="KAK5984770.1"/>
    </source>
</evidence>
<sequence length="67" mass="7537">MQCPTCSRRFCVNPQTVERGSGHSVQIRRCRRLECFRRRIQLACENSTGIDSFSSNKGSGSASSSYF</sequence>
<organism evidence="2 3">
    <name type="scientific">Trichostrongylus colubriformis</name>
    <name type="common">Black scour worm</name>
    <dbReference type="NCBI Taxonomy" id="6319"/>
    <lineage>
        <taxon>Eukaryota</taxon>
        <taxon>Metazoa</taxon>
        <taxon>Ecdysozoa</taxon>
        <taxon>Nematoda</taxon>
        <taxon>Chromadorea</taxon>
        <taxon>Rhabditida</taxon>
        <taxon>Rhabditina</taxon>
        <taxon>Rhabditomorpha</taxon>
        <taxon>Strongyloidea</taxon>
        <taxon>Trichostrongylidae</taxon>
        <taxon>Trichostrongylus</taxon>
    </lineage>
</organism>
<feature type="region of interest" description="Disordered" evidence="1">
    <location>
        <begin position="48"/>
        <end position="67"/>
    </location>
</feature>
<accession>A0AAN8G213</accession>
<protein>
    <submittedName>
        <fullName evidence="2">Uncharacterized protein</fullName>
    </submittedName>
</protein>
<dbReference type="EMBL" id="WIXE01002490">
    <property type="protein sequence ID" value="KAK5984770.1"/>
    <property type="molecule type" value="Genomic_DNA"/>
</dbReference>
<evidence type="ECO:0000313" key="3">
    <source>
        <dbReference type="Proteomes" id="UP001331761"/>
    </source>
</evidence>
<reference evidence="2 3" key="1">
    <citation type="submission" date="2019-10" db="EMBL/GenBank/DDBJ databases">
        <title>Assembly and Annotation for the nematode Trichostrongylus colubriformis.</title>
        <authorList>
            <person name="Martin J."/>
        </authorList>
    </citation>
    <scope>NUCLEOTIDE SEQUENCE [LARGE SCALE GENOMIC DNA]</scope>
    <source>
        <strain evidence="2">G859</strain>
        <tissue evidence="2">Whole worm</tissue>
    </source>
</reference>
<feature type="compositionally biased region" description="Low complexity" evidence="1">
    <location>
        <begin position="52"/>
        <end position="67"/>
    </location>
</feature>
<proteinExistence type="predicted"/>